<feature type="compositionally biased region" description="Low complexity" evidence="1">
    <location>
        <begin position="71"/>
        <end position="82"/>
    </location>
</feature>
<feature type="region of interest" description="Disordered" evidence="1">
    <location>
        <begin position="329"/>
        <end position="436"/>
    </location>
</feature>
<comment type="caution">
    <text evidence="3">The sequence shown here is derived from an EMBL/GenBank/DDBJ whole genome shotgun (WGS) entry which is preliminary data.</text>
</comment>
<feature type="compositionally biased region" description="Pro residues" evidence="1">
    <location>
        <begin position="99"/>
        <end position="109"/>
    </location>
</feature>
<feature type="compositionally biased region" description="Gly residues" evidence="1">
    <location>
        <begin position="417"/>
        <end position="430"/>
    </location>
</feature>
<feature type="compositionally biased region" description="Low complexity" evidence="1">
    <location>
        <begin position="356"/>
        <end position="399"/>
    </location>
</feature>
<reference evidence="3 4" key="1">
    <citation type="submission" date="2024-03" db="EMBL/GenBank/DDBJ databases">
        <title>Draft genome sequence of Pseudonocardia sp. DW16-2.</title>
        <authorList>
            <person name="Duangmal K."/>
        </authorList>
    </citation>
    <scope>NUCLEOTIDE SEQUENCE [LARGE SCALE GENOMIC DNA]</scope>
    <source>
        <strain evidence="3 4">DW16-2</strain>
    </source>
</reference>
<gene>
    <name evidence="3" type="ORF">WJX68_19085</name>
</gene>
<feature type="region of interest" description="Disordered" evidence="1">
    <location>
        <begin position="1"/>
        <end position="163"/>
    </location>
</feature>
<evidence type="ECO:0008006" key="5">
    <source>
        <dbReference type="Google" id="ProtNLM"/>
    </source>
</evidence>
<sequence>MPHQRPPEPGPGDAPRGVRGPVRPPVQSSAPRHGTTGRSTAAPEAPSVPRQRAGQPPRPPRGGAPLPPAAAGPGRTTTQTPPGGRPPVRPGPGAVVPGPGAPDPTPPGGRPRTRVLPSDADRTRAVGPGGPVGPVGGGPTGPGGRGGSGGSGDGGADDTAAGGTLKADLSPTKIAAGAGAAVVTAVLGSFLGAVGTVIGAALGSVISTLATTLFTRSIEVSKDKALAIKDRAAVRRGRGVAEGTAEAAQGPAPDGRGLAGPTGEETVLLDPWQQPGGTTRAASGPSWAGRFRRVRVTRKTVLVSAVLGVVTFAVSMFLISGIEFVKGSSLSGSSGTSVSNVVRGGDTGARDRDSGEGTSSSSSTSESSTSTEESGTSTSESSTATNGEDSSSQDGSSSSNPLQDGLNRVLPTQQPGSGQGSGSGQGGTGQDSGTQN</sequence>
<evidence type="ECO:0000256" key="2">
    <source>
        <dbReference type="SAM" id="Phobius"/>
    </source>
</evidence>
<keyword evidence="2" id="KW-1133">Transmembrane helix</keyword>
<feature type="compositionally biased region" description="Pro residues" evidence="1">
    <location>
        <begin position="56"/>
        <end position="70"/>
    </location>
</feature>
<feature type="compositionally biased region" description="Gly residues" evidence="1">
    <location>
        <begin position="127"/>
        <end position="154"/>
    </location>
</feature>
<keyword evidence="4" id="KW-1185">Reference proteome</keyword>
<dbReference type="EMBL" id="JBBJUP010000016">
    <property type="protein sequence ID" value="MEJ8281055.1"/>
    <property type="molecule type" value="Genomic_DNA"/>
</dbReference>
<dbReference type="RefSeq" id="WP_340292896.1">
    <property type="nucleotide sequence ID" value="NZ_JBBJUP010000016.1"/>
</dbReference>
<feature type="compositionally biased region" description="Low complexity" evidence="1">
    <location>
        <begin position="329"/>
        <end position="344"/>
    </location>
</feature>
<evidence type="ECO:0000313" key="3">
    <source>
        <dbReference type="EMBL" id="MEJ8281055.1"/>
    </source>
</evidence>
<name>A0ABU8TAT1_9PSEU</name>
<proteinExistence type="predicted"/>
<evidence type="ECO:0000313" key="4">
    <source>
        <dbReference type="Proteomes" id="UP001364211"/>
    </source>
</evidence>
<protein>
    <recommendedName>
        <fullName evidence="5">Translation initiation factor IF-2</fullName>
    </recommendedName>
</protein>
<dbReference type="Proteomes" id="UP001364211">
    <property type="component" value="Unassembled WGS sequence"/>
</dbReference>
<keyword evidence="2" id="KW-0812">Transmembrane</keyword>
<feature type="region of interest" description="Disordered" evidence="1">
    <location>
        <begin position="239"/>
        <end position="286"/>
    </location>
</feature>
<feature type="transmembrane region" description="Helical" evidence="2">
    <location>
        <begin position="300"/>
        <end position="322"/>
    </location>
</feature>
<keyword evidence="2" id="KW-0472">Membrane</keyword>
<evidence type="ECO:0000256" key="1">
    <source>
        <dbReference type="SAM" id="MobiDB-lite"/>
    </source>
</evidence>
<organism evidence="3 4">
    <name type="scientific">Pseudonocardia spirodelae</name>
    <dbReference type="NCBI Taxonomy" id="3133431"/>
    <lineage>
        <taxon>Bacteria</taxon>
        <taxon>Bacillati</taxon>
        <taxon>Actinomycetota</taxon>
        <taxon>Actinomycetes</taxon>
        <taxon>Pseudonocardiales</taxon>
        <taxon>Pseudonocardiaceae</taxon>
        <taxon>Pseudonocardia</taxon>
    </lineage>
</organism>
<accession>A0ABU8TAT1</accession>